<gene>
    <name evidence="2" type="ORF">J1605_010764</name>
</gene>
<evidence type="ECO:0000313" key="2">
    <source>
        <dbReference type="EMBL" id="KAJ8781780.1"/>
    </source>
</evidence>
<dbReference type="Proteomes" id="UP001159641">
    <property type="component" value="Unassembled WGS sequence"/>
</dbReference>
<proteinExistence type="predicted"/>
<feature type="region of interest" description="Disordered" evidence="1">
    <location>
        <begin position="1"/>
        <end position="21"/>
    </location>
</feature>
<protein>
    <submittedName>
        <fullName evidence="2">Uncharacterized protein</fullName>
    </submittedName>
</protein>
<evidence type="ECO:0000313" key="3">
    <source>
        <dbReference type="Proteomes" id="UP001159641"/>
    </source>
</evidence>
<comment type="caution">
    <text evidence="2">The sequence shown here is derived from an EMBL/GenBank/DDBJ whole genome shotgun (WGS) entry which is preliminary data.</text>
</comment>
<dbReference type="EMBL" id="JAIQCJ010002139">
    <property type="protein sequence ID" value="KAJ8781780.1"/>
    <property type="molecule type" value="Genomic_DNA"/>
</dbReference>
<organism evidence="2 3">
    <name type="scientific">Eschrichtius robustus</name>
    <name type="common">California gray whale</name>
    <name type="synonym">Eschrichtius gibbosus</name>
    <dbReference type="NCBI Taxonomy" id="9764"/>
    <lineage>
        <taxon>Eukaryota</taxon>
        <taxon>Metazoa</taxon>
        <taxon>Chordata</taxon>
        <taxon>Craniata</taxon>
        <taxon>Vertebrata</taxon>
        <taxon>Euteleostomi</taxon>
        <taxon>Mammalia</taxon>
        <taxon>Eutheria</taxon>
        <taxon>Laurasiatheria</taxon>
        <taxon>Artiodactyla</taxon>
        <taxon>Whippomorpha</taxon>
        <taxon>Cetacea</taxon>
        <taxon>Mysticeti</taxon>
        <taxon>Eschrichtiidae</taxon>
        <taxon>Eschrichtius</taxon>
    </lineage>
</organism>
<accession>A0AB34GT42</accession>
<dbReference type="Gene3D" id="3.30.160.60">
    <property type="entry name" value="Classic Zinc Finger"/>
    <property type="match status" value="1"/>
</dbReference>
<sequence>MLSRELPTRRSKKKHQEEKPLCEKRKQVLSPFCEKDLELLRPQCRVSSDPHHHPLGPMEQAAACHTRRLKGYAEPLENKSKTLKRC</sequence>
<keyword evidence="3" id="KW-1185">Reference proteome</keyword>
<evidence type="ECO:0000256" key="1">
    <source>
        <dbReference type="SAM" id="MobiDB-lite"/>
    </source>
</evidence>
<dbReference type="AlphaFoldDB" id="A0AB34GT42"/>
<dbReference type="SUPFAM" id="SSF57845">
    <property type="entry name" value="B-box zinc-binding domain"/>
    <property type="match status" value="1"/>
</dbReference>
<name>A0AB34GT42_ESCRO</name>
<reference evidence="2 3" key="1">
    <citation type="submission" date="2022-11" db="EMBL/GenBank/DDBJ databases">
        <title>Whole genome sequence of Eschrichtius robustus ER-17-0199.</title>
        <authorList>
            <person name="Bruniche-Olsen A."/>
            <person name="Black A.N."/>
            <person name="Fields C.J."/>
            <person name="Walden K."/>
            <person name="Dewoody J.A."/>
        </authorList>
    </citation>
    <scope>NUCLEOTIDE SEQUENCE [LARGE SCALE GENOMIC DNA]</scope>
    <source>
        <strain evidence="2">ER-17-0199</strain>
        <tissue evidence="2">Blubber</tissue>
    </source>
</reference>